<comment type="caution">
    <text evidence="18">The sequence shown here is derived from an EMBL/GenBank/DDBJ whole genome shotgun (WGS) entry which is preliminary data.</text>
</comment>
<dbReference type="InterPro" id="IPR027417">
    <property type="entry name" value="P-loop_NTPase"/>
</dbReference>
<evidence type="ECO:0000256" key="11">
    <source>
        <dbReference type="ARBA" id="ARBA00023204"/>
    </source>
</evidence>
<accession>A0A4S4LGV3</accession>
<dbReference type="SMART" id="SM00910">
    <property type="entry name" value="HIRAN"/>
    <property type="match status" value="1"/>
</dbReference>
<dbReference type="Gene3D" id="3.30.40.10">
    <property type="entry name" value="Zinc/RING finger domain, C3HC4 (zinc finger)"/>
    <property type="match status" value="1"/>
</dbReference>
<proteinExistence type="inferred from homology"/>
<dbReference type="InterPro" id="IPR001841">
    <property type="entry name" value="Znf_RING"/>
</dbReference>
<dbReference type="EMBL" id="SGPK01000023">
    <property type="protein sequence ID" value="THH10977.1"/>
    <property type="molecule type" value="Genomic_DNA"/>
</dbReference>
<evidence type="ECO:0000256" key="9">
    <source>
        <dbReference type="ARBA" id="ARBA00022833"/>
    </source>
</evidence>
<keyword evidence="4" id="KW-0547">Nucleotide-binding</keyword>
<evidence type="ECO:0000256" key="14">
    <source>
        <dbReference type="SAM" id="MobiDB-lite"/>
    </source>
</evidence>
<evidence type="ECO:0000256" key="13">
    <source>
        <dbReference type="PROSITE-ProRule" id="PRU00175"/>
    </source>
</evidence>
<organism evidence="18 19">
    <name type="scientific">Phellinidium pouzarii</name>
    <dbReference type="NCBI Taxonomy" id="167371"/>
    <lineage>
        <taxon>Eukaryota</taxon>
        <taxon>Fungi</taxon>
        <taxon>Dikarya</taxon>
        <taxon>Basidiomycota</taxon>
        <taxon>Agaricomycotina</taxon>
        <taxon>Agaricomycetes</taxon>
        <taxon>Hymenochaetales</taxon>
        <taxon>Hymenochaetaceae</taxon>
        <taxon>Phellinidium</taxon>
    </lineage>
</organism>
<dbReference type="InterPro" id="IPR038718">
    <property type="entry name" value="SNF2-like_sf"/>
</dbReference>
<dbReference type="OrthoDB" id="448448at2759"/>
<feature type="domain" description="Helicase C-terminal" evidence="17">
    <location>
        <begin position="929"/>
        <end position="1084"/>
    </location>
</feature>
<dbReference type="Gene3D" id="3.40.50.300">
    <property type="entry name" value="P-loop containing nucleotide triphosphate hydrolases"/>
    <property type="match status" value="1"/>
</dbReference>
<dbReference type="GO" id="GO:0006281">
    <property type="term" value="P:DNA repair"/>
    <property type="evidence" value="ECO:0007669"/>
    <property type="project" value="UniProtKB-KW"/>
</dbReference>
<evidence type="ECO:0000256" key="7">
    <source>
        <dbReference type="ARBA" id="ARBA00022801"/>
    </source>
</evidence>
<dbReference type="InterPro" id="IPR049730">
    <property type="entry name" value="SNF2/RAD54-like_C"/>
</dbReference>
<evidence type="ECO:0000256" key="2">
    <source>
        <dbReference type="ARBA" id="ARBA00007025"/>
    </source>
</evidence>
<evidence type="ECO:0000256" key="4">
    <source>
        <dbReference type="ARBA" id="ARBA00022741"/>
    </source>
</evidence>
<dbReference type="PANTHER" id="PTHR45626:SF22">
    <property type="entry name" value="DNA REPAIR PROTEIN RAD5"/>
    <property type="match status" value="1"/>
</dbReference>
<dbReference type="Pfam" id="PF00176">
    <property type="entry name" value="SNF2-rel_dom"/>
    <property type="match status" value="1"/>
</dbReference>
<evidence type="ECO:0000256" key="5">
    <source>
        <dbReference type="ARBA" id="ARBA00022763"/>
    </source>
</evidence>
<dbReference type="SMART" id="SM00490">
    <property type="entry name" value="HELICc"/>
    <property type="match status" value="1"/>
</dbReference>
<protein>
    <recommendedName>
        <fullName evidence="20">DNA repair protein RAD5</fullName>
    </recommendedName>
</protein>
<dbReference type="InterPro" id="IPR050628">
    <property type="entry name" value="SNF2_RAD54_helicase_TF"/>
</dbReference>
<dbReference type="InterPro" id="IPR013083">
    <property type="entry name" value="Znf_RING/FYVE/PHD"/>
</dbReference>
<dbReference type="Pfam" id="PF00271">
    <property type="entry name" value="Helicase_C"/>
    <property type="match status" value="1"/>
</dbReference>
<dbReference type="GO" id="GO:0004386">
    <property type="term" value="F:helicase activity"/>
    <property type="evidence" value="ECO:0007669"/>
    <property type="project" value="UniProtKB-KW"/>
</dbReference>
<keyword evidence="11" id="KW-0234">DNA repair</keyword>
<dbReference type="PANTHER" id="PTHR45626">
    <property type="entry name" value="TRANSCRIPTION TERMINATION FACTOR 2-RELATED"/>
    <property type="match status" value="1"/>
</dbReference>
<evidence type="ECO:0000256" key="10">
    <source>
        <dbReference type="ARBA" id="ARBA00022840"/>
    </source>
</evidence>
<dbReference type="GO" id="GO:0003676">
    <property type="term" value="F:nucleic acid binding"/>
    <property type="evidence" value="ECO:0007669"/>
    <property type="project" value="InterPro"/>
</dbReference>
<feature type="compositionally biased region" description="Basic residues" evidence="14">
    <location>
        <begin position="74"/>
        <end position="84"/>
    </location>
</feature>
<gene>
    <name evidence="18" type="ORF">EW145_g955</name>
</gene>
<dbReference type="SUPFAM" id="SSF57850">
    <property type="entry name" value="RING/U-box"/>
    <property type="match status" value="1"/>
</dbReference>
<reference evidence="18 19" key="1">
    <citation type="submission" date="2019-02" db="EMBL/GenBank/DDBJ databases">
        <title>Genome sequencing of the rare red list fungi Phellinidium pouzarii.</title>
        <authorList>
            <person name="Buettner E."/>
            <person name="Kellner H."/>
        </authorList>
    </citation>
    <scope>NUCLEOTIDE SEQUENCE [LARGE SCALE GENOMIC DNA]</scope>
    <source>
        <strain evidence="18 19">DSM 108285</strain>
    </source>
</reference>
<evidence type="ECO:0000259" key="16">
    <source>
        <dbReference type="PROSITE" id="PS51192"/>
    </source>
</evidence>
<feature type="region of interest" description="Disordered" evidence="14">
    <location>
        <begin position="26"/>
        <end position="84"/>
    </location>
</feature>
<feature type="compositionally biased region" description="Basic and acidic residues" evidence="14">
    <location>
        <begin position="26"/>
        <end position="36"/>
    </location>
</feature>
<evidence type="ECO:0000256" key="8">
    <source>
        <dbReference type="ARBA" id="ARBA00022806"/>
    </source>
</evidence>
<comment type="subcellular location">
    <subcellularLocation>
        <location evidence="1">Nucleus</location>
    </subcellularLocation>
</comment>
<evidence type="ECO:0000313" key="18">
    <source>
        <dbReference type="EMBL" id="THH10977.1"/>
    </source>
</evidence>
<dbReference type="GO" id="GO:0008094">
    <property type="term" value="F:ATP-dependent activity, acting on DNA"/>
    <property type="evidence" value="ECO:0007669"/>
    <property type="project" value="TreeGrafter"/>
</dbReference>
<feature type="domain" description="Helicase ATP-binding" evidence="16">
    <location>
        <begin position="527"/>
        <end position="676"/>
    </location>
</feature>
<keyword evidence="8" id="KW-0347">Helicase</keyword>
<dbReference type="SMART" id="SM00487">
    <property type="entry name" value="DEXDc"/>
    <property type="match status" value="1"/>
</dbReference>
<feature type="region of interest" description="Disordered" evidence="14">
    <location>
        <begin position="123"/>
        <end position="144"/>
    </location>
</feature>
<dbReference type="GO" id="GO:0005524">
    <property type="term" value="F:ATP binding"/>
    <property type="evidence" value="ECO:0007669"/>
    <property type="project" value="UniProtKB-KW"/>
</dbReference>
<evidence type="ECO:0000256" key="3">
    <source>
        <dbReference type="ARBA" id="ARBA00022723"/>
    </source>
</evidence>
<dbReference type="PROSITE" id="PS51194">
    <property type="entry name" value="HELICASE_CTER"/>
    <property type="match status" value="1"/>
</dbReference>
<name>A0A4S4LGV3_9AGAM</name>
<keyword evidence="7" id="KW-0378">Hydrolase</keyword>
<dbReference type="InterPro" id="IPR018957">
    <property type="entry name" value="Znf_C3HC4_RING-type"/>
</dbReference>
<evidence type="ECO:0008006" key="20">
    <source>
        <dbReference type="Google" id="ProtNLM"/>
    </source>
</evidence>
<feature type="domain" description="RING-type" evidence="15">
    <location>
        <begin position="820"/>
        <end position="865"/>
    </location>
</feature>
<dbReference type="Proteomes" id="UP000308199">
    <property type="component" value="Unassembled WGS sequence"/>
</dbReference>
<keyword evidence="19" id="KW-1185">Reference proteome</keyword>
<dbReference type="InterPro" id="IPR014905">
    <property type="entry name" value="HIRAN"/>
</dbReference>
<dbReference type="PROSITE" id="PS50089">
    <property type="entry name" value="ZF_RING_2"/>
    <property type="match status" value="1"/>
</dbReference>
<feature type="compositionally biased region" description="Basic and acidic residues" evidence="14">
    <location>
        <begin position="895"/>
        <end position="908"/>
    </location>
</feature>
<dbReference type="InterPro" id="IPR000330">
    <property type="entry name" value="SNF2_N"/>
</dbReference>
<dbReference type="GO" id="GO:0008270">
    <property type="term" value="F:zinc ion binding"/>
    <property type="evidence" value="ECO:0007669"/>
    <property type="project" value="UniProtKB-KW"/>
</dbReference>
<evidence type="ECO:0000256" key="1">
    <source>
        <dbReference type="ARBA" id="ARBA00004123"/>
    </source>
</evidence>
<dbReference type="GO" id="GO:0016818">
    <property type="term" value="F:hydrolase activity, acting on acid anhydrides, in phosphorus-containing anhydrides"/>
    <property type="evidence" value="ECO:0007669"/>
    <property type="project" value="InterPro"/>
</dbReference>
<evidence type="ECO:0000259" key="15">
    <source>
        <dbReference type="PROSITE" id="PS50089"/>
    </source>
</evidence>
<keyword evidence="12" id="KW-0539">Nucleus</keyword>
<keyword evidence="9" id="KW-0862">Zinc</keyword>
<feature type="compositionally biased region" description="Basic and acidic residues" evidence="14">
    <location>
        <begin position="123"/>
        <end position="135"/>
    </location>
</feature>
<dbReference type="InterPro" id="IPR001650">
    <property type="entry name" value="Helicase_C-like"/>
</dbReference>
<dbReference type="CDD" id="cd18008">
    <property type="entry name" value="DEXDc_SHPRH-like"/>
    <property type="match status" value="1"/>
</dbReference>
<feature type="compositionally biased region" description="Polar residues" evidence="14">
    <location>
        <begin position="62"/>
        <end position="71"/>
    </location>
</feature>
<dbReference type="Pfam" id="PF00097">
    <property type="entry name" value="zf-C3HC4"/>
    <property type="match status" value="1"/>
</dbReference>
<evidence type="ECO:0000256" key="6">
    <source>
        <dbReference type="ARBA" id="ARBA00022771"/>
    </source>
</evidence>
<evidence type="ECO:0000256" key="12">
    <source>
        <dbReference type="ARBA" id="ARBA00023242"/>
    </source>
</evidence>
<feature type="region of interest" description="Disordered" evidence="14">
    <location>
        <begin position="282"/>
        <end position="303"/>
    </location>
</feature>
<dbReference type="SMART" id="SM00184">
    <property type="entry name" value="RING"/>
    <property type="match status" value="1"/>
</dbReference>
<keyword evidence="10" id="KW-0067">ATP-binding</keyword>
<dbReference type="CDD" id="cd18793">
    <property type="entry name" value="SF2_C_SNF"/>
    <property type="match status" value="1"/>
</dbReference>
<feature type="region of interest" description="Disordered" evidence="14">
    <location>
        <begin position="894"/>
        <end position="913"/>
    </location>
</feature>
<feature type="compositionally biased region" description="Basic and acidic residues" evidence="14">
    <location>
        <begin position="282"/>
        <end position="294"/>
    </location>
</feature>
<evidence type="ECO:0000313" key="19">
    <source>
        <dbReference type="Proteomes" id="UP000308199"/>
    </source>
</evidence>
<sequence length="1098" mass="124193">MPNSGLTHGFRCPKNLEETDTIMDVLDKGPFSEKFSDPPPSSPQSEAVSVFDGEGSKAEDPMSTTRISSETQPRKKRKIMQASHHPKVERSEYYLGSILVGNAWSTVRGSGYVKNGDPILVERDSLQDENSSSKDAKRKGKGKQVTLKTMFKSQVKSGPLKKPKANTIVRLTNSRGFEFGRLPTDVSNWISKLLDFDIVVFKGSTMVDCPDKLHSGADLLVSLSIYLLPSAFKRYTIHPASNPSVVPPKIWFNEGQETTEEELLRNRKISLQQLFEELGLKPRMDRSSSTDKENVPPTGSPRLTASIRIQPLRGLDNMDTHVTGDIDSEEDEEELLTENDLDVIYKRAQANDVQMSEMEPCESFALKLRPYQKQALLWMYSRETGAVSARQSISMHPLWAEYALPPEPDRNGLIDLTVEDQSFYYNPHSGELSLEFPRAENFCRGGILADGENYNLSLNKPSMLIFFIHFENEPQKVMGMGKTIMVSSLIQTNRGETPEEEISASVEESQQRAKQKQLKLDVAFRPTLKKQAIRRSRATLIIAPASLLDQWANELRRSSRKGSVNVTIWHGQGREDLGTVIDSDIDAVDVVITSYGTLSSEHARLEKSNGKSDVPIFDIEWFRVVLDEAHNIKSRASKTARAAFELKSPRRWALTGTPIVNRLEDLYSLLSFLNFAPWSDYAFFRSIVILPFLDHEPKAIEVVQVNYEYLEFSPLERRIYDNLYNNAKIDFDRLNEKGLVGKKYTHILAMLMKLRRAVLHPSFALVGNNNNSTPSRLGDGTVNVSEMIEQFTKNEDLSYNSETYAQTVLKNLSIQEDEECPICMDIMEDPMLIPVCAHKCCKDCVLAFLHDRAEKDEEGLCPTCRRGPVKEGELLEIVKRKKVGSASIGIAPEASEVHDEKDIPDKEPTSSPAFELRRNDLKSSTKLNALIKHLRRLRDQDPCFGAIIFSQFTSFLDLIEVVMQRENLVWYRLDGSMDIRKRHHTIMEFNAPSRKPKIFMLSLKAGGVGLNLTAANHVFMMDCWWNAAIENQAIDRVHRIGQHKTVFVTHFIVSDTIEGRILKIQKRKTAIIKEAFKGQTGADSDTMENLKIMFGEDL</sequence>
<keyword evidence="3" id="KW-0479">Metal-binding</keyword>
<dbReference type="AlphaFoldDB" id="A0A4S4LGV3"/>
<comment type="similarity">
    <text evidence="2">Belongs to the SNF2/RAD54 helicase family.</text>
</comment>
<dbReference type="Pfam" id="PF08797">
    <property type="entry name" value="HIRAN"/>
    <property type="match status" value="1"/>
</dbReference>
<dbReference type="Gene3D" id="3.40.50.10810">
    <property type="entry name" value="Tandem AAA-ATPase domain"/>
    <property type="match status" value="1"/>
</dbReference>
<evidence type="ECO:0000259" key="17">
    <source>
        <dbReference type="PROSITE" id="PS51194"/>
    </source>
</evidence>
<dbReference type="GO" id="GO:0005634">
    <property type="term" value="C:nucleus"/>
    <property type="evidence" value="ECO:0007669"/>
    <property type="project" value="UniProtKB-SubCell"/>
</dbReference>
<dbReference type="InterPro" id="IPR014001">
    <property type="entry name" value="Helicase_ATP-bd"/>
</dbReference>
<dbReference type="PROSITE" id="PS51192">
    <property type="entry name" value="HELICASE_ATP_BIND_1"/>
    <property type="match status" value="1"/>
</dbReference>
<dbReference type="SUPFAM" id="SSF52540">
    <property type="entry name" value="P-loop containing nucleoside triphosphate hydrolases"/>
    <property type="match status" value="2"/>
</dbReference>
<keyword evidence="6 13" id="KW-0863">Zinc-finger</keyword>
<keyword evidence="5" id="KW-0227">DNA damage</keyword>